<keyword evidence="2" id="KW-1185">Reference proteome</keyword>
<dbReference type="Proteomes" id="UP000403266">
    <property type="component" value="Unassembled WGS sequence"/>
</dbReference>
<sequence length="145" mass="16235">MGLDWSIDRDGYFYPLADSEQIYIGEADTAVTIEDGVEVYFGMGYAVLYKGTKFLAPTSEVTFDTNDPADRARVLAALNRYATDFSRVLTTIGGHAFVSEDLMEDRHEIQVLVPFEYAKNAASGFEHWKLHLEWLLTPVSPTSVS</sequence>
<comment type="caution">
    <text evidence="1">The sequence shown here is derived from an EMBL/GenBank/DDBJ whole genome shotgun (WGS) entry which is preliminary data.</text>
</comment>
<evidence type="ECO:0000313" key="2">
    <source>
        <dbReference type="Proteomes" id="UP000403266"/>
    </source>
</evidence>
<reference evidence="1 2" key="1">
    <citation type="journal article" date="2019" name="Syst. Appl. Microbiol.">
        <title>Microvirga tunisiensis sp. nov., a root nodule symbiotic bacterium isolated from Lupinus micranthus and L. luteus grown in Northern Tunisia.</title>
        <authorList>
            <person name="Msaddak A."/>
            <person name="Rejili M."/>
            <person name="Duran D."/>
            <person name="Mars M."/>
            <person name="Palacios J.M."/>
            <person name="Ruiz-Argueso T."/>
            <person name="Rey L."/>
            <person name="Imperial J."/>
        </authorList>
    </citation>
    <scope>NUCLEOTIDE SEQUENCE [LARGE SCALE GENOMIC DNA]</scope>
    <source>
        <strain evidence="1 2">Lmie10</strain>
    </source>
</reference>
<evidence type="ECO:0000313" key="1">
    <source>
        <dbReference type="EMBL" id="MPR28037.1"/>
    </source>
</evidence>
<accession>A0A5N7MM10</accession>
<name>A0A5N7MM10_9HYPH</name>
<dbReference type="AlphaFoldDB" id="A0A5N7MM10"/>
<proteinExistence type="predicted"/>
<dbReference type="EMBL" id="VOSK01000121">
    <property type="protein sequence ID" value="MPR28037.1"/>
    <property type="molecule type" value="Genomic_DNA"/>
</dbReference>
<protein>
    <submittedName>
        <fullName evidence="1">Uncharacterized protein</fullName>
    </submittedName>
</protein>
<dbReference type="RefSeq" id="WP_152714343.1">
    <property type="nucleotide sequence ID" value="NZ_VOSJ01000122.1"/>
</dbReference>
<organism evidence="1 2">
    <name type="scientific">Microvirga tunisiensis</name>
    <dbReference type="NCBI Taxonomy" id="2108360"/>
    <lineage>
        <taxon>Bacteria</taxon>
        <taxon>Pseudomonadati</taxon>
        <taxon>Pseudomonadota</taxon>
        <taxon>Alphaproteobacteria</taxon>
        <taxon>Hyphomicrobiales</taxon>
        <taxon>Methylobacteriaceae</taxon>
        <taxon>Microvirga</taxon>
    </lineage>
</organism>
<gene>
    <name evidence="1" type="ORF">FS320_23460</name>
</gene>